<keyword evidence="2" id="KW-1185">Reference proteome</keyword>
<gene>
    <name evidence="1" type="ordered locus">Deide_21750</name>
</gene>
<proteinExistence type="predicted"/>
<dbReference type="OrthoDB" id="4774491at2"/>
<reference evidence="1 2" key="1">
    <citation type="journal article" date="2009" name="PLoS Genet.">
        <title>Alliance of proteomics and genomics to unravel the specificities of Sahara bacterium Deinococcus deserti.</title>
        <authorList>
            <person name="de Groot A."/>
            <person name="Dulermo R."/>
            <person name="Ortet P."/>
            <person name="Blanchard L."/>
            <person name="Guerin P."/>
            <person name="Fernandez B."/>
            <person name="Vacherie B."/>
            <person name="Dossat C."/>
            <person name="Jolivet E."/>
            <person name="Siguier P."/>
            <person name="Chandler M."/>
            <person name="Barakat M."/>
            <person name="Dedieu A."/>
            <person name="Barbe V."/>
            <person name="Heulin T."/>
            <person name="Sommer S."/>
            <person name="Achouak W."/>
            <person name="Armengaud J."/>
        </authorList>
    </citation>
    <scope>NUCLEOTIDE SEQUENCE [LARGE SCALE GENOMIC DNA]</scope>
    <source>
        <strain evidence="2">DSM 17065 / CIP 109153 / LMG 22923 / VCD115</strain>
    </source>
</reference>
<name>C1CZF3_DEIDV</name>
<dbReference type="AlphaFoldDB" id="C1CZF3"/>
<dbReference type="eggNOG" id="COG3477">
    <property type="taxonomic scope" value="Bacteria"/>
</dbReference>
<protein>
    <recommendedName>
        <fullName evidence="3">Periplasmic/secreted protein</fullName>
    </recommendedName>
</protein>
<dbReference type="RefSeq" id="WP_012694322.1">
    <property type="nucleotide sequence ID" value="NC_012526.1"/>
</dbReference>
<evidence type="ECO:0000313" key="1">
    <source>
        <dbReference type="EMBL" id="ACO47201.1"/>
    </source>
</evidence>
<sequence>MHTQPKNPVSEALKGAVAGAAGVWAMDRVGWYMYRREDASTIQRELAARPGGLDPAHNIANRLAGALGTELNPRQPNPWGVAAHFALGVLPGALYGVLRHRVKELPKAQGFVYGAGLFVLNDEIVNAALKLSGPPQAYPWQAHVRGLVSHIVLGMVTDAVLRVMDRELHPVPVEQVSRST</sequence>
<dbReference type="PaxDb" id="546414-Deide_21750"/>
<dbReference type="STRING" id="546414.Deide_21750"/>
<evidence type="ECO:0008006" key="3">
    <source>
        <dbReference type="Google" id="ProtNLM"/>
    </source>
</evidence>
<accession>C1CZF3</accession>
<dbReference type="Proteomes" id="UP000002208">
    <property type="component" value="Chromosome"/>
</dbReference>
<organism evidence="1 2">
    <name type="scientific">Deinococcus deserti (strain DSM 17065 / CIP 109153 / LMG 22923 / VCD115)</name>
    <dbReference type="NCBI Taxonomy" id="546414"/>
    <lineage>
        <taxon>Bacteria</taxon>
        <taxon>Thermotogati</taxon>
        <taxon>Deinococcota</taxon>
        <taxon>Deinococci</taxon>
        <taxon>Deinococcales</taxon>
        <taxon>Deinococcaceae</taxon>
        <taxon>Deinococcus</taxon>
    </lineage>
</organism>
<dbReference type="EMBL" id="CP001114">
    <property type="protein sequence ID" value="ACO47201.1"/>
    <property type="molecule type" value="Genomic_DNA"/>
</dbReference>
<dbReference type="KEGG" id="ddr:Deide_21750"/>
<evidence type="ECO:0000313" key="2">
    <source>
        <dbReference type="Proteomes" id="UP000002208"/>
    </source>
</evidence>
<dbReference type="HOGENOM" id="CLU_123832_0_0_0"/>